<reference evidence="3" key="3">
    <citation type="submission" date="2021-10" db="EMBL/GenBank/DDBJ databases">
        <authorList>
            <person name="Mesa V."/>
        </authorList>
    </citation>
    <scope>NUCLEOTIDE SEQUENCE</scope>
    <source>
        <strain evidence="3">CC3_PB</strain>
    </source>
</reference>
<gene>
    <name evidence="4" type="ORF">CNEO2_200042</name>
    <name evidence="3" type="ORF">CNEO_45092</name>
    <name evidence="6" type="ORF">CNEONATNEC25_00672</name>
    <name evidence="5" type="ORF">CQ394_17975</name>
</gene>
<evidence type="ECO:0000313" key="8">
    <source>
        <dbReference type="Proteomes" id="UP000431451"/>
    </source>
</evidence>
<dbReference type="EMBL" id="CAKJVE010000004">
    <property type="protein sequence ID" value="CAG9711116.1"/>
    <property type="molecule type" value="Genomic_DNA"/>
</dbReference>
<protein>
    <submittedName>
        <fullName evidence="5">RDD family protein</fullName>
    </submittedName>
</protein>
<dbReference type="STRING" id="137838.GCA_001458595_00923"/>
<dbReference type="Proteomes" id="UP000789738">
    <property type="component" value="Unassembled WGS sequence"/>
</dbReference>
<evidence type="ECO:0000256" key="2">
    <source>
        <dbReference type="SAM" id="Phobius"/>
    </source>
</evidence>
<reference evidence="5 7" key="1">
    <citation type="submission" date="2017-10" db="EMBL/GenBank/DDBJ databases">
        <title>Effective Description of Clostridium neonatale sp. nov. linked to necrotizing enterocolitis in neonates and a clarification of species assignable to the genus Clostridium (Prazmowski 1880) emend. Lawson and Rainey 2016.</title>
        <authorList>
            <person name="Bernard K."/>
            <person name="Burdz T."/>
            <person name="Wiebe D."/>
            <person name="Balcewich B."/>
            <person name="Alfa M."/>
            <person name="Bernier A.-M."/>
        </authorList>
    </citation>
    <scope>NUCLEOTIDE SEQUENCE [LARGE SCALE GENOMIC DNA]</scope>
    <source>
        <strain evidence="5 7">LCDC99A005</strain>
    </source>
</reference>
<feature type="region of interest" description="Disordered" evidence="1">
    <location>
        <begin position="1"/>
        <end position="53"/>
    </location>
</feature>
<evidence type="ECO:0000313" key="7">
    <source>
        <dbReference type="Proteomes" id="UP000220840"/>
    </source>
</evidence>
<dbReference type="GeneID" id="68875993"/>
<feature type="transmembrane region" description="Helical" evidence="2">
    <location>
        <begin position="64"/>
        <end position="85"/>
    </location>
</feature>
<evidence type="ECO:0000256" key="1">
    <source>
        <dbReference type="SAM" id="MobiDB-lite"/>
    </source>
</evidence>
<dbReference type="Proteomes" id="UP000431451">
    <property type="component" value="Unassembled WGS sequence"/>
</dbReference>
<keyword evidence="7" id="KW-1185">Reference proteome</keyword>
<sequence length="134" mass="15223">MENEEIKKDINNESEENTSSVENKTDETNIESVESETSVEESEKCENEDGANEEIKETSLLKKIFSNVLDQSLMIALSSILLIIFDFLIKFAGYMVVMPLGVLLIIYFIVNSLYSPILKNSKFKKTLGEKIFNI</sequence>
<dbReference type="EMBL" id="PDCJ01000004">
    <property type="protein sequence ID" value="PEG29258.1"/>
    <property type="molecule type" value="Genomic_DNA"/>
</dbReference>
<dbReference type="Proteomes" id="UP000220840">
    <property type="component" value="Unassembled WGS sequence"/>
</dbReference>
<feature type="compositionally biased region" description="Basic and acidic residues" evidence="1">
    <location>
        <begin position="41"/>
        <end position="53"/>
    </location>
</feature>
<dbReference type="EMBL" id="UWJD01000001">
    <property type="protein sequence ID" value="VCT83077.1"/>
    <property type="molecule type" value="Genomic_DNA"/>
</dbReference>
<dbReference type="EMBL" id="CAMTCP010000122">
    <property type="protein sequence ID" value="CAI3568150.1"/>
    <property type="molecule type" value="Genomic_DNA"/>
</dbReference>
<evidence type="ECO:0000313" key="6">
    <source>
        <dbReference type="EMBL" id="VCT83077.1"/>
    </source>
</evidence>
<name>A0A2A7MDS3_9CLOT</name>
<evidence type="ECO:0000313" key="5">
    <source>
        <dbReference type="EMBL" id="PEG29258.1"/>
    </source>
</evidence>
<evidence type="ECO:0000313" key="4">
    <source>
        <dbReference type="EMBL" id="CAI3568150.1"/>
    </source>
</evidence>
<keyword evidence="2" id="KW-0812">Transmembrane</keyword>
<feature type="compositionally biased region" description="Basic and acidic residues" evidence="1">
    <location>
        <begin position="1"/>
        <end position="11"/>
    </location>
</feature>
<accession>A0A2A7MDS3</accession>
<evidence type="ECO:0000313" key="3">
    <source>
        <dbReference type="EMBL" id="CAG9711116.1"/>
    </source>
</evidence>
<dbReference type="Proteomes" id="UP001189143">
    <property type="component" value="Unassembled WGS sequence"/>
</dbReference>
<keyword evidence="2" id="KW-0472">Membrane</keyword>
<organism evidence="5 7">
    <name type="scientific">Clostridium neonatale</name>
    <dbReference type="NCBI Taxonomy" id="137838"/>
    <lineage>
        <taxon>Bacteria</taxon>
        <taxon>Bacillati</taxon>
        <taxon>Bacillota</taxon>
        <taxon>Clostridia</taxon>
        <taxon>Eubacteriales</taxon>
        <taxon>Clostridiaceae</taxon>
        <taxon>Clostridium</taxon>
    </lineage>
</organism>
<dbReference type="AlphaFoldDB" id="A0A2A7MDS3"/>
<dbReference type="RefSeq" id="WP_058293848.1">
    <property type="nucleotide sequence ID" value="NZ_CAKJVD010000014.1"/>
</dbReference>
<feature type="transmembrane region" description="Helical" evidence="2">
    <location>
        <begin position="91"/>
        <end position="114"/>
    </location>
</feature>
<proteinExistence type="predicted"/>
<reference evidence="4" key="4">
    <citation type="submission" date="2022-10" db="EMBL/GenBank/DDBJ databases">
        <authorList>
            <person name="Aires J."/>
            <person name="Mesa V."/>
        </authorList>
    </citation>
    <scope>NUCLEOTIDE SEQUENCE</scope>
    <source>
        <strain evidence="4">Clostridium neonatale JD116</strain>
    </source>
</reference>
<keyword evidence="2" id="KW-1133">Transmembrane helix</keyword>
<reference evidence="6 8" key="2">
    <citation type="submission" date="2018-06" db="EMBL/GenBank/DDBJ databases">
        <authorList>
            <consortium name="IHU Genomes"/>
        </authorList>
    </citation>
    <scope>NUCLEOTIDE SEQUENCE [LARGE SCALE GENOMIC DNA]</scope>
    <source>
        <strain evidence="6 8">NEC25</strain>
    </source>
</reference>